<dbReference type="PANTHER" id="PTHR45694">
    <property type="entry name" value="GLUTAREDOXIN 2"/>
    <property type="match status" value="1"/>
</dbReference>
<dbReference type="GO" id="GO:0034599">
    <property type="term" value="P:cellular response to oxidative stress"/>
    <property type="evidence" value="ECO:0007669"/>
    <property type="project" value="TreeGrafter"/>
</dbReference>
<dbReference type="GO" id="GO:0000324">
    <property type="term" value="C:fungal-type vacuole"/>
    <property type="evidence" value="ECO:0007669"/>
    <property type="project" value="TreeGrafter"/>
</dbReference>
<dbReference type="SUPFAM" id="SSF52833">
    <property type="entry name" value="Thioredoxin-like"/>
    <property type="match status" value="1"/>
</dbReference>
<gene>
    <name evidence="2" type="ORF">BXZ70DRAFT_897020</name>
</gene>
<protein>
    <recommendedName>
        <fullName evidence="4">Glutaredoxin-like protein</fullName>
    </recommendedName>
</protein>
<feature type="transmembrane region" description="Helical" evidence="1">
    <location>
        <begin position="49"/>
        <end position="67"/>
    </location>
</feature>
<dbReference type="OrthoDB" id="423313at2759"/>
<keyword evidence="1" id="KW-1133">Transmembrane helix</keyword>
<dbReference type="PANTHER" id="PTHR45694:SF5">
    <property type="entry name" value="GLUTAREDOXIN 2"/>
    <property type="match status" value="1"/>
</dbReference>
<dbReference type="GO" id="GO:0005796">
    <property type="term" value="C:Golgi lumen"/>
    <property type="evidence" value="ECO:0007669"/>
    <property type="project" value="TreeGrafter"/>
</dbReference>
<dbReference type="Gene3D" id="3.40.30.10">
    <property type="entry name" value="Glutaredoxin"/>
    <property type="match status" value="1"/>
</dbReference>
<dbReference type="PROSITE" id="PS51354">
    <property type="entry name" value="GLUTAREDOXIN_2"/>
    <property type="match status" value="1"/>
</dbReference>
<evidence type="ECO:0008006" key="4">
    <source>
        <dbReference type="Google" id="ProtNLM"/>
    </source>
</evidence>
<dbReference type="AlphaFoldDB" id="A0A8K0XN61"/>
<dbReference type="InterPro" id="IPR036249">
    <property type="entry name" value="Thioredoxin-like_sf"/>
</dbReference>
<dbReference type="GO" id="GO:0005801">
    <property type="term" value="C:cis-Golgi network"/>
    <property type="evidence" value="ECO:0007669"/>
    <property type="project" value="TreeGrafter"/>
</dbReference>
<keyword evidence="1" id="KW-0812">Transmembrane</keyword>
<keyword evidence="1" id="KW-0472">Membrane</keyword>
<comment type="caution">
    <text evidence="2">The sequence shown here is derived from an EMBL/GenBank/DDBJ whole genome shotgun (WGS) entry which is preliminary data.</text>
</comment>
<evidence type="ECO:0000256" key="1">
    <source>
        <dbReference type="SAM" id="Phobius"/>
    </source>
</evidence>
<dbReference type="Proteomes" id="UP000813824">
    <property type="component" value="Unassembled WGS sequence"/>
</dbReference>
<keyword evidence="3" id="KW-1185">Reference proteome</keyword>
<name>A0A8K0XN61_9AGAR</name>
<sequence length="288" mass="31166">MSHRRTVSSRHLDMSKISLDSPPLTPPLHVLNTFASANKKSKAFWHRTTFLALFALLAVTGYIFFVAQPSFAPVAFGEANASTNGLSASQRLSQLASHARLAALRNKRPSTSAAASTGVPQVTLSTAQELAAVSSFIASLPQNVIPASVDPSKPIDPQLVLDFDTRGPHAAEEVEAMVTDTWTRNPVILFSKLHSPVSRELKVMLSEMNLLPSPVFIDVDQRADEDVLVPLILRLTTSIDLPILLIGGKTIGSVAEIRYLHAKGELQRIISRTGAQVDGGKKKKGRKH</sequence>
<dbReference type="EMBL" id="JAEVFJ010000027">
    <property type="protein sequence ID" value="KAH8093875.1"/>
    <property type="molecule type" value="Genomic_DNA"/>
</dbReference>
<evidence type="ECO:0000313" key="3">
    <source>
        <dbReference type="Proteomes" id="UP000813824"/>
    </source>
</evidence>
<dbReference type="GO" id="GO:0015038">
    <property type="term" value="F:glutathione disulfide oxidoreductase activity"/>
    <property type="evidence" value="ECO:0007669"/>
    <property type="project" value="TreeGrafter"/>
</dbReference>
<reference evidence="2" key="1">
    <citation type="journal article" date="2021" name="New Phytol.">
        <title>Evolutionary innovations through gain and loss of genes in the ectomycorrhizal Boletales.</title>
        <authorList>
            <person name="Wu G."/>
            <person name="Miyauchi S."/>
            <person name="Morin E."/>
            <person name="Kuo A."/>
            <person name="Drula E."/>
            <person name="Varga T."/>
            <person name="Kohler A."/>
            <person name="Feng B."/>
            <person name="Cao Y."/>
            <person name="Lipzen A."/>
            <person name="Daum C."/>
            <person name="Hundley H."/>
            <person name="Pangilinan J."/>
            <person name="Johnson J."/>
            <person name="Barry K."/>
            <person name="LaButti K."/>
            <person name="Ng V."/>
            <person name="Ahrendt S."/>
            <person name="Min B."/>
            <person name="Choi I.G."/>
            <person name="Park H."/>
            <person name="Plett J.M."/>
            <person name="Magnuson J."/>
            <person name="Spatafora J.W."/>
            <person name="Nagy L.G."/>
            <person name="Henrissat B."/>
            <person name="Grigoriev I.V."/>
            <person name="Yang Z.L."/>
            <person name="Xu J."/>
            <person name="Martin F.M."/>
        </authorList>
    </citation>
    <scope>NUCLEOTIDE SEQUENCE</scope>
    <source>
        <strain evidence="2">KKN 215</strain>
    </source>
</reference>
<proteinExistence type="predicted"/>
<evidence type="ECO:0000313" key="2">
    <source>
        <dbReference type="EMBL" id="KAH8093875.1"/>
    </source>
</evidence>
<organism evidence="2 3">
    <name type="scientific">Cristinia sonorae</name>
    <dbReference type="NCBI Taxonomy" id="1940300"/>
    <lineage>
        <taxon>Eukaryota</taxon>
        <taxon>Fungi</taxon>
        <taxon>Dikarya</taxon>
        <taxon>Basidiomycota</taxon>
        <taxon>Agaricomycotina</taxon>
        <taxon>Agaricomycetes</taxon>
        <taxon>Agaricomycetidae</taxon>
        <taxon>Agaricales</taxon>
        <taxon>Pleurotineae</taxon>
        <taxon>Stephanosporaceae</taxon>
        <taxon>Cristinia</taxon>
    </lineage>
</organism>
<accession>A0A8K0XN61</accession>